<keyword evidence="10" id="KW-1185">Reference proteome</keyword>
<dbReference type="PANTHER" id="PTHR12561:SF3">
    <property type="entry name" value="LIPOYLTRANSFERASE 1, MITOCHONDRIAL"/>
    <property type="match status" value="1"/>
</dbReference>
<evidence type="ECO:0000259" key="8">
    <source>
        <dbReference type="PROSITE" id="PS51733"/>
    </source>
</evidence>
<dbReference type="Pfam" id="PF10437">
    <property type="entry name" value="Lip_prot_lig_C"/>
    <property type="match status" value="1"/>
</dbReference>
<comment type="caution">
    <text evidence="9">The sequence shown here is derived from an EMBL/GenBank/DDBJ whole genome shotgun (WGS) entry which is preliminary data.</text>
</comment>
<evidence type="ECO:0000256" key="5">
    <source>
        <dbReference type="ARBA" id="ARBA00022741"/>
    </source>
</evidence>
<name>A0A6L5Y6X7_9FIRM</name>
<dbReference type="CDD" id="cd16443">
    <property type="entry name" value="LplA"/>
    <property type="match status" value="1"/>
</dbReference>
<proteinExistence type="predicted"/>
<dbReference type="Proteomes" id="UP000474676">
    <property type="component" value="Unassembled WGS sequence"/>
</dbReference>
<comment type="pathway">
    <text evidence="1">Protein modification; protein lipoylation via exogenous pathway; protein N(6)-(lipoyl)lysine from lipoate: step 2/2.</text>
</comment>
<dbReference type="Gene3D" id="3.30.930.10">
    <property type="entry name" value="Bira Bifunctional Protein, Domain 2"/>
    <property type="match status" value="1"/>
</dbReference>
<evidence type="ECO:0000313" key="9">
    <source>
        <dbReference type="EMBL" id="MST52439.1"/>
    </source>
</evidence>
<dbReference type="UniPathway" id="UPA00537">
    <property type="reaction ID" value="UER00594"/>
</dbReference>
<dbReference type="Gene3D" id="3.30.390.50">
    <property type="entry name" value="CO dehydrogenase flavoprotein, C-terminal domain"/>
    <property type="match status" value="1"/>
</dbReference>
<dbReference type="GO" id="GO:0009249">
    <property type="term" value="P:protein lipoylation"/>
    <property type="evidence" value="ECO:0007669"/>
    <property type="project" value="InterPro"/>
</dbReference>
<dbReference type="PROSITE" id="PS51733">
    <property type="entry name" value="BPL_LPL_CATALYTIC"/>
    <property type="match status" value="1"/>
</dbReference>
<gene>
    <name evidence="9" type="ORF">FYJ64_08990</name>
</gene>
<evidence type="ECO:0000256" key="4">
    <source>
        <dbReference type="ARBA" id="ARBA00022598"/>
    </source>
</evidence>
<protein>
    <recommendedName>
        <fullName evidence="3">lipoate--protein ligase</fullName>
        <ecNumber evidence="3">6.3.1.20</ecNumber>
    </recommendedName>
</protein>
<feature type="domain" description="BPL/LPL catalytic" evidence="8">
    <location>
        <begin position="30"/>
        <end position="213"/>
    </location>
</feature>
<organism evidence="9 10">
    <name type="scientific">Hornefia butyriciproducens</name>
    <dbReference type="NCBI Taxonomy" id="2652293"/>
    <lineage>
        <taxon>Bacteria</taxon>
        <taxon>Bacillati</taxon>
        <taxon>Bacillota</taxon>
        <taxon>Clostridia</taxon>
        <taxon>Peptostreptococcales</taxon>
        <taxon>Anaerovoracaceae</taxon>
        <taxon>Hornefia</taxon>
    </lineage>
</organism>
<dbReference type="GO" id="GO:0005524">
    <property type="term" value="F:ATP binding"/>
    <property type="evidence" value="ECO:0007669"/>
    <property type="project" value="UniProtKB-KW"/>
</dbReference>
<dbReference type="Pfam" id="PF21948">
    <property type="entry name" value="LplA-B_cat"/>
    <property type="match status" value="1"/>
</dbReference>
<dbReference type="SUPFAM" id="SSF82649">
    <property type="entry name" value="SufE/NifU"/>
    <property type="match status" value="1"/>
</dbReference>
<keyword evidence="4 9" id="KW-0436">Ligase</keyword>
<dbReference type="EMBL" id="VUMZ01000008">
    <property type="protein sequence ID" value="MST52439.1"/>
    <property type="molecule type" value="Genomic_DNA"/>
</dbReference>
<dbReference type="RefSeq" id="WP_154574833.1">
    <property type="nucleotide sequence ID" value="NZ_JAQXGS010000039.1"/>
</dbReference>
<dbReference type="EC" id="6.3.1.20" evidence="3"/>
<comment type="pathway">
    <text evidence="2">Protein modification; protein lipoylation via exogenous pathway; protein N(6)-(lipoyl)lysine from lipoate: step 1/2.</text>
</comment>
<evidence type="ECO:0000313" key="10">
    <source>
        <dbReference type="Proteomes" id="UP000474676"/>
    </source>
</evidence>
<dbReference type="NCBIfam" id="TIGR00545">
    <property type="entry name" value="lipoyltrans"/>
    <property type="match status" value="1"/>
</dbReference>
<comment type="catalytic activity">
    <reaction evidence="7">
        <text>L-lysyl-[lipoyl-carrier protein] + (R)-lipoate + ATP = N(6)-[(R)-lipoyl]-L-lysyl-[lipoyl-carrier protein] + AMP + diphosphate + H(+)</text>
        <dbReference type="Rhea" id="RHEA:49288"/>
        <dbReference type="Rhea" id="RHEA-COMP:10500"/>
        <dbReference type="Rhea" id="RHEA-COMP:10502"/>
        <dbReference type="ChEBI" id="CHEBI:15378"/>
        <dbReference type="ChEBI" id="CHEBI:29969"/>
        <dbReference type="ChEBI" id="CHEBI:30616"/>
        <dbReference type="ChEBI" id="CHEBI:33019"/>
        <dbReference type="ChEBI" id="CHEBI:83088"/>
        <dbReference type="ChEBI" id="CHEBI:83099"/>
        <dbReference type="ChEBI" id="CHEBI:456215"/>
        <dbReference type="EC" id="6.3.1.20"/>
    </reaction>
</comment>
<evidence type="ECO:0000256" key="7">
    <source>
        <dbReference type="ARBA" id="ARBA00048037"/>
    </source>
</evidence>
<dbReference type="InterPro" id="IPR004143">
    <property type="entry name" value="BPL_LPL_catalytic"/>
</dbReference>
<dbReference type="InterPro" id="IPR004562">
    <property type="entry name" value="LipoylTrfase_LipoateP_Ligase"/>
</dbReference>
<sequence>MIRRLLWMRTENTYPYRNLATEEYLTMNVKDGECILYLWQNRHTVVIGKNQNCWKECKVSRLEEDGGYLVRRLSGGGAVFHDLGNLNFTFCVKAGDYDLNRQLDVILLAVRKLGMNAERTGRNDITVDRRKFSGNAFLRVGDQCYHHGTLMLNVNGADMAKYLNVDKKKLASKGVDSVRSRVASLIEFRPDITVEMMTEALVSSFSEVYGLPCEKFQDSSLPQNEIQKLTEKFESWEWKYGRKIPFEYEISDRFDWGDVQLQFHVNGGVIREINFYSDAMDQAAVSLFAESLTGCRYTEADMAAAIESVRIPENAAPAEIASAMKKDITDLIREKI</sequence>
<keyword evidence="6" id="KW-0067">ATP-binding</keyword>
<keyword evidence="5" id="KW-0547">Nucleotide-binding</keyword>
<reference evidence="9 10" key="1">
    <citation type="submission" date="2019-08" db="EMBL/GenBank/DDBJ databases">
        <title>In-depth cultivation of the pig gut microbiome towards novel bacterial diversity and tailored functional studies.</title>
        <authorList>
            <person name="Wylensek D."/>
            <person name="Hitch T.C.A."/>
            <person name="Clavel T."/>
        </authorList>
    </citation>
    <scope>NUCLEOTIDE SEQUENCE [LARGE SCALE GENOMIC DNA]</scope>
    <source>
        <strain evidence="9 10">WCA-MUC-591-APC-3H</strain>
    </source>
</reference>
<dbReference type="GO" id="GO:0016979">
    <property type="term" value="F:lipoate-protein ligase activity"/>
    <property type="evidence" value="ECO:0007669"/>
    <property type="project" value="UniProtKB-EC"/>
</dbReference>
<evidence type="ECO:0000256" key="6">
    <source>
        <dbReference type="ARBA" id="ARBA00022840"/>
    </source>
</evidence>
<dbReference type="GO" id="GO:0017118">
    <property type="term" value="F:lipoyltransferase activity"/>
    <property type="evidence" value="ECO:0007669"/>
    <property type="project" value="TreeGrafter"/>
</dbReference>
<dbReference type="InterPro" id="IPR019491">
    <property type="entry name" value="Lipoate_protein_ligase_C"/>
</dbReference>
<dbReference type="SUPFAM" id="SSF55681">
    <property type="entry name" value="Class II aaRS and biotin synthetases"/>
    <property type="match status" value="1"/>
</dbReference>
<dbReference type="InterPro" id="IPR045864">
    <property type="entry name" value="aa-tRNA-synth_II/BPL/LPL"/>
</dbReference>
<evidence type="ECO:0000256" key="3">
    <source>
        <dbReference type="ARBA" id="ARBA00012367"/>
    </source>
</evidence>
<evidence type="ECO:0000256" key="2">
    <source>
        <dbReference type="ARBA" id="ARBA00005124"/>
    </source>
</evidence>
<evidence type="ECO:0000256" key="1">
    <source>
        <dbReference type="ARBA" id="ARBA00005085"/>
    </source>
</evidence>
<dbReference type="GO" id="GO:0005737">
    <property type="term" value="C:cytoplasm"/>
    <property type="evidence" value="ECO:0007669"/>
    <property type="project" value="TreeGrafter"/>
</dbReference>
<dbReference type="GeneID" id="303115460"/>
<dbReference type="AlphaFoldDB" id="A0A6L5Y6X7"/>
<dbReference type="PANTHER" id="PTHR12561">
    <property type="entry name" value="LIPOATE-PROTEIN LIGASE"/>
    <property type="match status" value="1"/>
</dbReference>
<accession>A0A6L5Y6X7</accession>